<dbReference type="SUPFAM" id="SSF53474">
    <property type="entry name" value="alpha/beta-Hydrolases"/>
    <property type="match status" value="1"/>
</dbReference>
<dbReference type="Gene3D" id="3.40.50.1820">
    <property type="entry name" value="alpha/beta hydrolase"/>
    <property type="match status" value="1"/>
</dbReference>
<reference evidence="3 4" key="1">
    <citation type="submission" date="2020-01" db="EMBL/GenBank/DDBJ databases">
        <title>Paenibacillus soybeanensis sp. nov. isolated from the nodules of soybean (Glycine max(L.) Merr).</title>
        <authorList>
            <person name="Wang H."/>
        </authorList>
    </citation>
    <scope>NUCLEOTIDE SEQUENCE [LARGE SCALE GENOMIC DNA]</scope>
    <source>
        <strain evidence="3 4">T1</strain>
    </source>
</reference>
<keyword evidence="1 3" id="KW-0378">Hydrolase</keyword>
<sequence length="266" mass="29462">MGKRLLEELKFRIDADDGLFLSGAVRTVQNRIAKPILIAGHGFRGHKDWGFWPDIANRFAERGFYTVTFDFARIDARRLGEEAEARASTVSRELRDWDDVVTALLEGRLPLSAAEADRSRLAILGHSRAGGTAILFAAEHPEVRAAAIWNGGASPVRPAAAGGQPLSVKEQAILDDLDRHADRYQMGRQFGRLRIPALVVQGDRDQERLLSQNRALQKIAPSQTFVSILGGDHAFGTVDPYAGTTETLDLAFEETETFLRKVFAYY</sequence>
<accession>A0ABW9XM04</accession>
<feature type="domain" description="KANL3/Tex30 alpha/beta hydrolase-like" evidence="2">
    <location>
        <begin position="35"/>
        <end position="239"/>
    </location>
</feature>
<evidence type="ECO:0000259" key="2">
    <source>
        <dbReference type="Pfam" id="PF20408"/>
    </source>
</evidence>
<evidence type="ECO:0000313" key="4">
    <source>
        <dbReference type="Proteomes" id="UP000665561"/>
    </source>
</evidence>
<evidence type="ECO:0000313" key="3">
    <source>
        <dbReference type="EMBL" id="NBD23653.1"/>
    </source>
</evidence>
<dbReference type="EMBL" id="JAAAMV010000003">
    <property type="protein sequence ID" value="NBD23653.1"/>
    <property type="molecule type" value="Genomic_DNA"/>
</dbReference>
<evidence type="ECO:0000256" key="1">
    <source>
        <dbReference type="ARBA" id="ARBA00022801"/>
    </source>
</evidence>
<dbReference type="PANTHER" id="PTHR22946:SF9">
    <property type="entry name" value="POLYKETIDE TRANSFERASE AF380"/>
    <property type="match status" value="1"/>
</dbReference>
<dbReference type="InterPro" id="IPR050261">
    <property type="entry name" value="FrsA_esterase"/>
</dbReference>
<dbReference type="Pfam" id="PF20408">
    <property type="entry name" value="Abhydrolase_11"/>
    <property type="match status" value="1"/>
</dbReference>
<dbReference type="RefSeq" id="WP_161742351.1">
    <property type="nucleotide sequence ID" value="NZ_JAAAMV010000003.1"/>
</dbReference>
<dbReference type="Proteomes" id="UP000665561">
    <property type="component" value="Unassembled WGS sequence"/>
</dbReference>
<name>A0ABW9XM04_9BACL</name>
<dbReference type="PANTHER" id="PTHR22946">
    <property type="entry name" value="DIENELACTONE HYDROLASE DOMAIN-CONTAINING PROTEIN-RELATED"/>
    <property type="match status" value="1"/>
</dbReference>
<proteinExistence type="predicted"/>
<dbReference type="InterPro" id="IPR046879">
    <property type="entry name" value="KANL3/Tex30_Abhydrolase"/>
</dbReference>
<dbReference type="GO" id="GO:0016787">
    <property type="term" value="F:hydrolase activity"/>
    <property type="evidence" value="ECO:0007669"/>
    <property type="project" value="UniProtKB-KW"/>
</dbReference>
<comment type="caution">
    <text evidence="3">The sequence shown here is derived from an EMBL/GenBank/DDBJ whole genome shotgun (WGS) entry which is preliminary data.</text>
</comment>
<gene>
    <name evidence="3" type="ORF">GT019_07195</name>
</gene>
<dbReference type="InterPro" id="IPR029058">
    <property type="entry name" value="AB_hydrolase_fold"/>
</dbReference>
<keyword evidence="4" id="KW-1185">Reference proteome</keyword>
<protein>
    <submittedName>
        <fullName evidence="3">Alpha/beta hydrolase</fullName>
    </submittedName>
</protein>
<organism evidence="3 4">
    <name type="scientific">Paenibacillus glycinis</name>
    <dbReference type="NCBI Taxonomy" id="2697035"/>
    <lineage>
        <taxon>Bacteria</taxon>
        <taxon>Bacillati</taxon>
        <taxon>Bacillota</taxon>
        <taxon>Bacilli</taxon>
        <taxon>Bacillales</taxon>
        <taxon>Paenibacillaceae</taxon>
        <taxon>Paenibacillus</taxon>
    </lineage>
</organism>